<dbReference type="AlphaFoldDB" id="W4L9X6"/>
<protein>
    <recommendedName>
        <fullName evidence="1">ABM domain-containing protein</fullName>
    </recommendedName>
</protein>
<keyword evidence="3" id="KW-1185">Reference proteome</keyword>
<dbReference type="Gene3D" id="3.30.70.100">
    <property type="match status" value="1"/>
</dbReference>
<organism evidence="2 3">
    <name type="scientific">Entotheonella factor</name>
    <dbReference type="NCBI Taxonomy" id="1429438"/>
    <lineage>
        <taxon>Bacteria</taxon>
        <taxon>Pseudomonadati</taxon>
        <taxon>Nitrospinota/Tectimicrobiota group</taxon>
        <taxon>Candidatus Tectimicrobiota</taxon>
        <taxon>Candidatus Entotheonellia</taxon>
        <taxon>Candidatus Entotheonellales</taxon>
        <taxon>Candidatus Entotheonellaceae</taxon>
        <taxon>Candidatus Entotheonella</taxon>
    </lineage>
</organism>
<dbReference type="SUPFAM" id="SSF54909">
    <property type="entry name" value="Dimeric alpha+beta barrel"/>
    <property type="match status" value="1"/>
</dbReference>
<gene>
    <name evidence="2" type="ORF">ETSY1_36155</name>
</gene>
<evidence type="ECO:0000313" key="2">
    <source>
        <dbReference type="EMBL" id="ETW94141.1"/>
    </source>
</evidence>
<dbReference type="HOGENOM" id="CLU_141544_0_0_7"/>
<dbReference type="InterPro" id="IPR007138">
    <property type="entry name" value="ABM_dom"/>
</dbReference>
<dbReference type="Pfam" id="PF03992">
    <property type="entry name" value="ABM"/>
    <property type="match status" value="1"/>
</dbReference>
<dbReference type="PANTHER" id="PTHR34474:SF2">
    <property type="entry name" value="SIGNAL TRANSDUCTION PROTEIN TRAP"/>
    <property type="match status" value="1"/>
</dbReference>
<evidence type="ECO:0000313" key="3">
    <source>
        <dbReference type="Proteomes" id="UP000019141"/>
    </source>
</evidence>
<accession>W4L9X6</accession>
<dbReference type="InterPro" id="IPR011008">
    <property type="entry name" value="Dimeric_a/b-barrel"/>
</dbReference>
<dbReference type="InterPro" id="IPR050404">
    <property type="entry name" value="Heme-degrading_MO"/>
</dbReference>
<dbReference type="EMBL" id="AZHW01001112">
    <property type="protein sequence ID" value="ETW94141.1"/>
    <property type="molecule type" value="Genomic_DNA"/>
</dbReference>
<name>W4L9X6_ENTF1</name>
<comment type="caution">
    <text evidence="2">The sequence shown here is derived from an EMBL/GenBank/DDBJ whole genome shotgun (WGS) entry which is preliminary data.</text>
</comment>
<feature type="domain" description="ABM" evidence="1">
    <location>
        <begin position="3"/>
        <end position="97"/>
    </location>
</feature>
<evidence type="ECO:0000259" key="1">
    <source>
        <dbReference type="PROSITE" id="PS51725"/>
    </source>
</evidence>
<dbReference type="Proteomes" id="UP000019141">
    <property type="component" value="Unassembled WGS sequence"/>
</dbReference>
<reference evidence="2 3" key="1">
    <citation type="journal article" date="2014" name="Nature">
        <title>An environmental bacterial taxon with a large and distinct metabolic repertoire.</title>
        <authorList>
            <person name="Wilson M.C."/>
            <person name="Mori T."/>
            <person name="Ruckert C."/>
            <person name="Uria A.R."/>
            <person name="Helf M.J."/>
            <person name="Takada K."/>
            <person name="Gernert C."/>
            <person name="Steffens U.A."/>
            <person name="Heycke N."/>
            <person name="Schmitt S."/>
            <person name="Rinke C."/>
            <person name="Helfrich E.J."/>
            <person name="Brachmann A.O."/>
            <person name="Gurgui C."/>
            <person name="Wakimoto T."/>
            <person name="Kracht M."/>
            <person name="Crusemann M."/>
            <person name="Hentschel U."/>
            <person name="Abe I."/>
            <person name="Matsunaga S."/>
            <person name="Kalinowski J."/>
            <person name="Takeyama H."/>
            <person name="Piel J."/>
        </authorList>
    </citation>
    <scope>NUCLEOTIDE SEQUENCE [LARGE SCALE GENOMIC DNA]</scope>
    <source>
        <strain evidence="3">TSY1</strain>
    </source>
</reference>
<dbReference type="PANTHER" id="PTHR34474">
    <property type="entry name" value="SIGNAL TRANSDUCTION PROTEIN TRAP"/>
    <property type="match status" value="1"/>
</dbReference>
<proteinExistence type="predicted"/>
<dbReference type="PROSITE" id="PS51725">
    <property type="entry name" value="ABM"/>
    <property type="match status" value="1"/>
</dbReference>
<sequence>MPYIAMNNFQVSADQAEQFEERWRKRRSFLQDVPEFEHFQLLRGDEQEGIVHYVSHSTWASKDAFIDWTHSDSFVQAHRGDPIPKGMLQGHPQLECFDVVHIAD</sequence>